<organism evidence="2 3">
    <name type="scientific">Sedimentibacter acidaminivorans</name>
    <dbReference type="NCBI Taxonomy" id="913099"/>
    <lineage>
        <taxon>Bacteria</taxon>
        <taxon>Bacillati</taxon>
        <taxon>Bacillota</taxon>
        <taxon>Tissierellia</taxon>
        <taxon>Sedimentibacter</taxon>
    </lineage>
</organism>
<dbReference type="Pfam" id="PF10105">
    <property type="entry name" value="DUF2344"/>
    <property type="match status" value="1"/>
</dbReference>
<comment type="caution">
    <text evidence="2">The sequence shown here is derived from an EMBL/GenBank/DDBJ whole genome shotgun (WGS) entry which is preliminary data.</text>
</comment>
<gene>
    <name evidence="2" type="ORF">J2Z76_003157</name>
</gene>
<sequence length="227" mass="26589">MCKIISKYSKTGNLKYISHLDVLRFIQRSVKRANIPAKYSEGFNPHMKTSFGFPLSLGNESVGEYFELELNEKIEIQDFILKMNRVLPKEMQILSAEYTDGEESIMARCAFVEYLINIEFDNLDVDSLNDYFEEMLHTGVIYKRKKKNKKNKMIEKEINTRNFIKYLKAKKTSNNKACIEVVFLTTETGSMKTNEFMKLIEDKGFNITYFTIMKIESLDKNMKPILE</sequence>
<protein>
    <submittedName>
        <fullName evidence="2">Radical SAM-linked protein</fullName>
    </submittedName>
</protein>
<evidence type="ECO:0000259" key="1">
    <source>
        <dbReference type="Pfam" id="PF10105"/>
    </source>
</evidence>
<name>A0ABS4GHU6_9FIRM</name>
<proteinExistence type="predicted"/>
<dbReference type="InterPro" id="IPR018768">
    <property type="entry name" value="DUF2344"/>
</dbReference>
<evidence type="ECO:0000313" key="2">
    <source>
        <dbReference type="EMBL" id="MBP1927260.1"/>
    </source>
</evidence>
<feature type="domain" description="DUF2344" evidence="1">
    <location>
        <begin position="3"/>
        <end position="191"/>
    </location>
</feature>
<dbReference type="EMBL" id="JAGGKS010000011">
    <property type="protein sequence ID" value="MBP1927260.1"/>
    <property type="molecule type" value="Genomic_DNA"/>
</dbReference>
<dbReference type="NCBIfam" id="TIGR03936">
    <property type="entry name" value="sam_1_link_chp"/>
    <property type="match status" value="1"/>
</dbReference>
<accession>A0ABS4GHU6</accession>
<reference evidence="2 3" key="1">
    <citation type="submission" date="2021-03" db="EMBL/GenBank/DDBJ databases">
        <title>Genomic Encyclopedia of Type Strains, Phase IV (KMG-IV): sequencing the most valuable type-strain genomes for metagenomic binning, comparative biology and taxonomic classification.</title>
        <authorList>
            <person name="Goeker M."/>
        </authorList>
    </citation>
    <scope>NUCLEOTIDE SEQUENCE [LARGE SCALE GENOMIC DNA]</scope>
    <source>
        <strain evidence="2 3">DSM 24004</strain>
    </source>
</reference>
<keyword evidence="3" id="KW-1185">Reference proteome</keyword>
<evidence type="ECO:0000313" key="3">
    <source>
        <dbReference type="Proteomes" id="UP001519342"/>
    </source>
</evidence>
<dbReference type="Proteomes" id="UP001519342">
    <property type="component" value="Unassembled WGS sequence"/>
</dbReference>
<dbReference type="RefSeq" id="WP_209512969.1">
    <property type="nucleotide sequence ID" value="NZ_JAGGKS010000011.1"/>
</dbReference>